<evidence type="ECO:0000313" key="6">
    <source>
        <dbReference type="EMBL" id="MDE1462996.1"/>
    </source>
</evidence>
<dbReference type="InterPro" id="IPR001242">
    <property type="entry name" value="Condensation_dom"/>
</dbReference>
<evidence type="ECO:0000313" key="7">
    <source>
        <dbReference type="Proteomes" id="UP001528823"/>
    </source>
</evidence>
<feature type="domain" description="Carrier" evidence="5">
    <location>
        <begin position="3096"/>
        <end position="3172"/>
    </location>
</feature>
<evidence type="ECO:0000256" key="3">
    <source>
        <dbReference type="ARBA" id="ARBA00022553"/>
    </source>
</evidence>
<dbReference type="InterPro" id="IPR045851">
    <property type="entry name" value="AMP-bd_C_sf"/>
</dbReference>
<feature type="domain" description="Carrier" evidence="5">
    <location>
        <begin position="2032"/>
        <end position="2108"/>
    </location>
</feature>
<dbReference type="PANTHER" id="PTHR45527:SF1">
    <property type="entry name" value="FATTY ACID SYNTHASE"/>
    <property type="match status" value="1"/>
</dbReference>
<protein>
    <submittedName>
        <fullName evidence="6">Non-ribosomal peptide synthase/polyketide synthase</fullName>
    </submittedName>
</protein>
<dbReference type="InterPro" id="IPR036291">
    <property type="entry name" value="NAD(P)-bd_dom_sf"/>
</dbReference>
<comment type="cofactor">
    <cofactor evidence="1">
        <name>pantetheine 4'-phosphate</name>
        <dbReference type="ChEBI" id="CHEBI:47942"/>
    </cofactor>
</comment>
<dbReference type="Pfam" id="PF00550">
    <property type="entry name" value="PP-binding"/>
    <property type="match status" value="4"/>
</dbReference>
<dbReference type="EMBL" id="JAPMOU010000016">
    <property type="protein sequence ID" value="MDE1462996.1"/>
    <property type="molecule type" value="Genomic_DNA"/>
</dbReference>
<dbReference type="NCBIfam" id="TIGR01733">
    <property type="entry name" value="AA-adenyl-dom"/>
    <property type="match status" value="4"/>
</dbReference>
<dbReference type="SUPFAM" id="SSF56801">
    <property type="entry name" value="Acetyl-CoA synthetase-like"/>
    <property type="match status" value="4"/>
</dbReference>
<dbReference type="SUPFAM" id="SSF51735">
    <property type="entry name" value="NAD(P)-binding Rossmann-fold domains"/>
    <property type="match status" value="1"/>
</dbReference>
<keyword evidence="3" id="KW-0597">Phosphoprotein</keyword>
<evidence type="ECO:0000256" key="2">
    <source>
        <dbReference type="ARBA" id="ARBA00022450"/>
    </source>
</evidence>
<dbReference type="CDD" id="cd19531">
    <property type="entry name" value="LCL_NRPS-like"/>
    <property type="match status" value="3"/>
</dbReference>
<dbReference type="NCBIfam" id="NF003417">
    <property type="entry name" value="PRK04813.1"/>
    <property type="match status" value="4"/>
</dbReference>
<dbReference type="CDD" id="cd12117">
    <property type="entry name" value="A_NRPS_Srf_like"/>
    <property type="match status" value="2"/>
</dbReference>
<keyword evidence="7" id="KW-1185">Reference proteome</keyword>
<dbReference type="Gene3D" id="3.40.50.980">
    <property type="match status" value="8"/>
</dbReference>
<feature type="domain" description="Carrier" evidence="5">
    <location>
        <begin position="972"/>
        <end position="1048"/>
    </location>
</feature>
<sequence>MVARINLHLSQEEVFFDQVKNPDTTQWNIGNNVKITGFLDIKVFLRALNLAVDNLDLFQFKFEEHEGSPYLYKKSEINKDYIKQLDFSGKEQSSEQAKQFIKDQFDTTFDLFSGKLFEFYLLKISDTEHWWCSRFHHILIDGFGISLFSKITAKLYTSIIKGEPTDWLQQTIPSYLDAIKHSHDYLNSEQYKKDADYWVSKFNRLPDSLLSRKRHHKEFRSETVDIELSDSTRNQLQKLVKNHKSSLLQLTIAALSIYFDNTEGKQAPVFGIPLHNRLSKQQLQSVGMFTSLVPFCSKINKSQTVRSLLADIKAIRKQDFLYQSYPLAHLKRLLAEKFNQNPVLFDVAINYGKFDYQLELNGLKSSTEQIISRQKPLPLHVFWCDFGEHQPLTLKIIFRDDYLDKQEAEFFANRLVHILQQFGSNIDCLISDIETISSVEQALIQSWGGFDQNAIQYSDELSHQTIHQLFEDQVMRHSDAVAVVFGQQRLSYQALNYKANQLAHYLQEQGVKPDTLVGLCVERSIEMVIGMLAIIKAGGAYLPIDPSYPKERQAYLLEDSKPLLLLTQKALLTELPDYSGHITCIDSDWLDIQHYPKQNPPVSSSLSHLAYVIYTSGSTGKPKGVTIEQSGIIRLVKNTNYISLSSTDIIAQASNHSFDAATFEIWGALLNGAKLVCIDKSVLLVPEALKEQLHRDKITTIFMTTALFNAVAEQLPDTFKPLTNVLFGGEAASPNHINRVLTAGKPKHLLNVYGPTENTTFSTWYEIQSQQNSYPIGIPISNSSAYVVNSKNNVCPVGVAGELLVGGLGIARGYLNRAELTAEKFIANPFSPENQNRLYRTGDLVRWLSDGKLEFLGRIDNQVKLRGFRIELGEIETLLEQHEQVTEAVVIVREDQPEDKRLVAYVVATNEINKNTTTLENELLQYLAGQLPEYMVPMAITLLSALPLTENGKVDYRALPKPDYSEANEMSLPTSAIEKSLVLVWQQVLGIERQLSLHDHFFNLGGHSLSAAKLASHIRQQFKVDIGIDAVFAQPTLGALASVIAGSKVAELPQINPTDRSKPLPLSYAQQRLWFVDQMEENSQQYHIPVTYYLSGHLNINALSEAFRQLFQRHESLRTVFQLYSGEPQQIIKSLPKNWQVAVTDLRGKNTEEQQQQIYNLNQQLHKIPFDLSHDLMLRAHLIRLQDDEAQLLMTMHHIAADGWSVEILINELNQLYSDVVANHLPKLAELSIQYGDYAVWQRDWLRGEVLEKELAYWQQQLAGAPEVHNLPLDKPRPAIQQYQGNRVNLTIPVSLTQQFEMVCQRQEATLFMGLHAILSILINRYSGETDIIIGTPVANREQAELAPLIGFFVNTLVLRADLSGQMSFNQLLKQTKQTALAAYAHQQVPFDNIVEHLQPSRSLSYHPIFQVVLALQNNQQAELQFPGVKAELLKPELFTAKFDLMLNIESSSAGLTLWWEYNTALFNHDTIEQLATHFNQLIEKVVSTPDLPFKQLSLLTKDEQQSLLIDRSNVQSTYQDSQTIHRLFEQQAEKAPDAIAVMSEGQQLTYYQLNQQANQLAHFLQAQGVNAETIVGLCIDRSAEMLVSILAILKAGGAYLPLDPGYPQERLSYILDDSKPLLLITQSDLSSKLPEYDGSLICIDTEWLKIKNYSDQNLPELTSINKLAYVIYTSGSTGKPKGTLVPHKGVVRLVNNNQVLSFLSSATVTLQAASIAFDAATFEIWGALLNAGQVVLYGEDTVDIQLLESTINQYQVNTVWLTAGLFDHFVQQSVTPLNSLRFLLAGGDVVSPESVYKLYQQHSHIQVINGYGPTENTTFTCCYPIPRHFNQSQALPIGKPVGGTHLYVLNEMLDLLPVGAIGELYVGGDGLAKGYLNRPELTSKQFVPHPFSSDPNSRLYRTGDLVRWLPDGNLAFIGRADHQVKIRGFRIELGEIEALIATHAQVQEVAVIAREDQPGNKRLVAYIVAEPTTNFSILKNSLMKQLVTQLPEYMVPTVLVELTVMPLTTNGKVDRRALPKPDYREHSTLIEPVSPLQIALAKLWQQVLGITDGLSVTDNFFSLGGHSLLAVKLTGLIRQQFNVDISVRDIFAAPTLNGLADTIDKAGKVDQTTITVADRSVPLPLSYAQQRLWFIDQMEEGSEQYHMPYLYRLIGSLNKEALSQAFRKILLRHESLRTAFELVEGEAQQYIQNLPENWCMVITDLRNHSSHYQQMQLDEIKQQIHKTPYNLSQDLMLRVHLVQLKNHESLLLINMHHVASDGWSVGVLINELNLLYNNICQGKTIEANLPELTIQYGDYAVWQRSWLQGEILEQQLDYWQQQLQGIPEVHSLPLDKPRPAIQQYHGDRLTSEVDIHQIRRLTALCQSHGATLFMGLHAILSILISRLSGETDIVIGTPVANREQAEVTSLIGFFVNTLVLRSDLSSELSFKCALKQSKQTALAAYSYQQVPFDHLVERLQPSRSLSYHPLFQVMLALQNNEQVALALENISAELLKPDFPIAKFDLTLIAEEREKSVGLTWEYNTAIFEAETIARFAKYFNQLLDQAILTPDIPVTQLPLLSKQEGEELLANFSTTDNTAINDSCIHHLFEKQADCTPEQIAVVFESQQLSYRELNEKSNQLAFYLIDRGVTPGSFVGICLPRSFDLITAILGILKAGGVYVPLDPNYPLDRLSFMIEDSKVKFVLMNKMLTDASPLDQLQISQSNTIYVDELKIIENINQYPVKNIPNTVVNIAGADLAYIIYTSGSTGKPKGALVNHQGLVNILQTQQDKLQLSPASRVLQFASISFDAATWEWSMALTSGATLYLFPQAMVASLETLSEQVARFQLTHALLPPAVLPLLDENSWQSVKCLIIGGDSCPLALANQWAQNRVLFNAYGPTEATICATIARVNDNSPIIHIGKPFTGVEAYVLDKNLQVVPVGVPGELYIGGIGVARGYLNRPELTAEKFISHPFSHELEARLYATGDLVRWLPDGNLAFMGRIDHQVKIRGFRIELEEIEAQILNCEGVKEAVVVAREDQPGDKRLVGYIVAEECYSFTIIKPAILQQLSEQLPEYMVPSIVMEVIALPLTPNGKVDRKALPKPVYQADSAIVDPESEIEVALAELWQKILGIDDKLSVNDNFFALGGHSLLAVRLSGLIRQAFNVDISVRNIFTTPTVATLAKSIEQARISEQPKIVSVNRSIPLPLSYAQQRLWFIDQMEEGSQQYHIPFIYRLTGELNYEALSQAFIKLLSRHESLRTVIRLYEGKAAQLVQPLPADWLLPITDLKKYPVKKQQEKVNALKHHLHKAAFDLSQDLMLRAHLVVLASDEALLLVTMHHIASDGWSVGILIDELNRLYNSIITDETINLPELAVQYGDYAVWQRQWLQGEVLEQQLAYWKKQLAGIPEIHSLPLDKPRPAVQQFNGKHYFCEIDSELAKRFKALCQAQGATLFMGLHAVLATLLSRYSSETDIVIGTPVANREQAEVASLIGFFVNTLVLRCDLSSELSFNELLDQCKQTALAAYAHQQVPFDHLVESLQPARSLSYHPVIQVMLALQNNQRSDLQFSGLSVTSEPMELTASLFDLTLNVVEKEGKLSLCWEYNTDLFYESTIENMARRFEKVMTFATARPGQSVFKLPILTNFEEQQLINIHQQQTLLNNDEPICIHQLFEQVASDYPDTTAVVYGKQAVNYTDLNKQANQLAHYLVEQGVRPDNIVAICLERSIDLMIAILAILKAGGAYLPLDPTYPDERLNYMLEDSGVQQVITNNQLLNKLHCNYQHVVCIDELQQQLVNYPKNNIDPKTIGLTSSHLAYLIYTSGSTGLPKGVMVEHQSLVNHISVVIKFYHVRPEDRVLQFFNIGFDAATEQFFVSFLAGATLYLHDKGLVIDKEFAKLLIENQLTHIDLPPLYAKEVLLPYVNDVAFWQQAKLHCVIVGGDVLPADFAKAWATSLANQHCQLVNIYGPTEATIASTYYIVPDNIVYNSVPIGSNTTGSKLYVLDQYQSLVPVGVPGELYIGGDGVTRGYLGRPELTAEKFIIDPFADPKRTGDIKMYRTGDSVRWLPDGNLEFLGRIDNQVKIRGYRIELGEIETQLNLHDWIADSVVIIHGSEGDEKKIVAYLVIGNEGNICQQTLQRELEAYLKKRLPDYMVPACFMVIDQIPLTPNQKVNRKALPAPVFHSNLTAIEVAETDLEQQLLIIWQSVLDDNKVFGITDDFFALGGHSILAVRLVAAINKELDFKLSIQQLFANPTIRELAYFIEQSKSQEMGTEAKNSSLEYQQVIVDDNLLTAIPDFSQPSTSFEKGFSHILLTGVTGYVGAYLLNKALTQWNQTICYCVVRATDINEGFLRVKRNLQKFGLWQASYSDRITVVLGDLNQEKLGIADSLWESLTEAVDLIIHNGTWVNHLLPYQQLKMANVNATLSLIKLASKGCSTRFAYISTTGIFSSQPGRDKVTETTSTENERQLTHSGYGASKWVAERLLLNAQQKGLDLFIFRLGRVAADSRTGQGAPDDVIGRYLRSCLILGIFPDNLFEETLITVDTVADAVIGMVDQHSQSQRVFHLIGNQMVNWNQILAENKTLTQVSWQEWLATAKSVVNENSHLPVAPYLHGIFDSTTKVASFSVDQALTEKVLGETNITLSRVTDTMLNQYLSRLAKAAGVELETI</sequence>
<proteinExistence type="predicted"/>
<evidence type="ECO:0000256" key="4">
    <source>
        <dbReference type="ARBA" id="ARBA00022598"/>
    </source>
</evidence>
<dbReference type="InterPro" id="IPR006162">
    <property type="entry name" value="Ppantetheine_attach_site"/>
</dbReference>
<dbReference type="Proteomes" id="UP001528823">
    <property type="component" value="Unassembled WGS sequence"/>
</dbReference>
<dbReference type="Gene3D" id="2.30.38.10">
    <property type="entry name" value="Luciferase, Domain 3"/>
    <property type="match status" value="4"/>
</dbReference>
<gene>
    <name evidence="6" type="ORF">ORQ98_13565</name>
</gene>
<dbReference type="InterPro" id="IPR020845">
    <property type="entry name" value="AMP-binding_CS"/>
</dbReference>
<dbReference type="Gene3D" id="1.10.1200.10">
    <property type="entry name" value="ACP-like"/>
    <property type="match status" value="4"/>
</dbReference>
<dbReference type="InterPro" id="IPR009081">
    <property type="entry name" value="PP-bd_ACP"/>
</dbReference>
<dbReference type="Gene3D" id="3.30.300.30">
    <property type="match status" value="4"/>
</dbReference>
<organism evidence="6 7">
    <name type="scientific">Spartinivicinus poritis</name>
    <dbReference type="NCBI Taxonomy" id="2994640"/>
    <lineage>
        <taxon>Bacteria</taxon>
        <taxon>Pseudomonadati</taxon>
        <taxon>Pseudomonadota</taxon>
        <taxon>Gammaproteobacteria</taxon>
        <taxon>Oceanospirillales</taxon>
        <taxon>Zooshikellaceae</taxon>
        <taxon>Spartinivicinus</taxon>
    </lineage>
</organism>
<dbReference type="Gene3D" id="3.30.559.30">
    <property type="entry name" value="Nonribosomal peptide synthetase, condensation domain"/>
    <property type="match status" value="4"/>
</dbReference>
<dbReference type="InterPro" id="IPR010080">
    <property type="entry name" value="Thioester_reductase-like_dom"/>
</dbReference>
<dbReference type="Pfam" id="PF13193">
    <property type="entry name" value="AMP-binding_C"/>
    <property type="match status" value="4"/>
</dbReference>
<dbReference type="NCBIfam" id="NF004282">
    <property type="entry name" value="PRK05691.1"/>
    <property type="match status" value="3"/>
</dbReference>
<dbReference type="InterPro" id="IPR023213">
    <property type="entry name" value="CAT-like_dom_sf"/>
</dbReference>
<dbReference type="CDD" id="cd05930">
    <property type="entry name" value="A_NRPS"/>
    <property type="match status" value="2"/>
</dbReference>
<dbReference type="NCBIfam" id="TIGR01746">
    <property type="entry name" value="Thioester-redct"/>
    <property type="match status" value="1"/>
</dbReference>
<dbReference type="InterPro" id="IPR025110">
    <property type="entry name" value="AMP-bd_C"/>
</dbReference>
<dbReference type="PROSITE" id="PS00455">
    <property type="entry name" value="AMP_BINDING"/>
    <property type="match status" value="4"/>
</dbReference>
<evidence type="ECO:0000256" key="1">
    <source>
        <dbReference type="ARBA" id="ARBA00001957"/>
    </source>
</evidence>
<dbReference type="InterPro" id="IPR000873">
    <property type="entry name" value="AMP-dep_synth/lig_dom"/>
</dbReference>
<comment type="caution">
    <text evidence="6">The sequence shown here is derived from an EMBL/GenBank/DDBJ whole genome shotgun (WGS) entry which is preliminary data.</text>
</comment>
<dbReference type="PROSITE" id="PS50075">
    <property type="entry name" value="CARRIER"/>
    <property type="match status" value="4"/>
</dbReference>
<reference evidence="6 7" key="1">
    <citation type="submission" date="2022-11" db="EMBL/GenBank/DDBJ databases">
        <title>Spartinivicinus poritis sp. nov., isolated from scleractinian coral Porites lutea.</title>
        <authorList>
            <person name="Zhang G."/>
            <person name="Cai L."/>
            <person name="Wei Q."/>
        </authorList>
    </citation>
    <scope>NUCLEOTIDE SEQUENCE [LARGE SCALE GENOMIC DNA]</scope>
    <source>
        <strain evidence="6 7">A2-2</strain>
    </source>
</reference>
<dbReference type="Pfam" id="PF00668">
    <property type="entry name" value="Condensation"/>
    <property type="match status" value="4"/>
</dbReference>
<dbReference type="InterPro" id="IPR036736">
    <property type="entry name" value="ACP-like_sf"/>
</dbReference>
<dbReference type="Pfam" id="PF07993">
    <property type="entry name" value="NAD_binding_4"/>
    <property type="match status" value="1"/>
</dbReference>
<dbReference type="PROSITE" id="PS00012">
    <property type="entry name" value="PHOSPHOPANTETHEINE"/>
    <property type="match status" value="3"/>
</dbReference>
<dbReference type="SMART" id="SM00823">
    <property type="entry name" value="PKS_PP"/>
    <property type="match status" value="4"/>
</dbReference>
<dbReference type="Gene3D" id="3.30.559.10">
    <property type="entry name" value="Chloramphenicol acetyltransferase-like domain"/>
    <property type="match status" value="4"/>
</dbReference>
<dbReference type="InterPro" id="IPR010071">
    <property type="entry name" value="AA_adenyl_dom"/>
</dbReference>
<name>A0ABT5U9F0_9GAMM</name>
<dbReference type="Gene3D" id="3.40.50.720">
    <property type="entry name" value="NAD(P)-binding Rossmann-like Domain"/>
    <property type="match status" value="1"/>
</dbReference>
<dbReference type="InterPro" id="IPR020806">
    <property type="entry name" value="PKS_PP-bd"/>
</dbReference>
<feature type="domain" description="Carrier" evidence="5">
    <location>
        <begin position="4172"/>
        <end position="4248"/>
    </location>
</feature>
<dbReference type="SUPFAM" id="SSF47336">
    <property type="entry name" value="ACP-like"/>
    <property type="match status" value="4"/>
</dbReference>
<dbReference type="PANTHER" id="PTHR45527">
    <property type="entry name" value="NONRIBOSOMAL PEPTIDE SYNTHETASE"/>
    <property type="match status" value="1"/>
</dbReference>
<dbReference type="InterPro" id="IPR013120">
    <property type="entry name" value="FAR_NAD-bd"/>
</dbReference>
<evidence type="ECO:0000259" key="5">
    <source>
        <dbReference type="PROSITE" id="PS50075"/>
    </source>
</evidence>
<keyword evidence="2" id="KW-0596">Phosphopantetheine</keyword>
<dbReference type="RefSeq" id="WP_274689344.1">
    <property type="nucleotide sequence ID" value="NZ_JAPMOU010000016.1"/>
</dbReference>
<keyword evidence="4" id="KW-0436">Ligase</keyword>
<accession>A0ABT5U9F0</accession>
<dbReference type="CDD" id="cd05235">
    <property type="entry name" value="SDR_e1"/>
    <property type="match status" value="1"/>
</dbReference>
<dbReference type="Pfam" id="PF00501">
    <property type="entry name" value="AMP-binding"/>
    <property type="match status" value="4"/>
</dbReference>
<dbReference type="SUPFAM" id="SSF52777">
    <property type="entry name" value="CoA-dependent acyltransferases"/>
    <property type="match status" value="8"/>
</dbReference>